<feature type="binding site" evidence="8">
    <location>
        <position position="279"/>
    </location>
    <ligand>
        <name>NAD(+)</name>
        <dbReference type="ChEBI" id="CHEBI:57540"/>
    </ligand>
</feature>
<feature type="domain" description="Alanine dehydrogenase/pyridine nucleotide transhydrogenase NAD(H)-binding" evidence="9">
    <location>
        <begin position="149"/>
        <end position="297"/>
    </location>
</feature>
<sequence>MKVGVPREIKTHEYRVGLTPAAVREYVAAGHSVAVEATAGDGIGASDDNYRKAGASIVGSAREIFASCEMIVKVKEPQPSEWIQLREDQILFTYLHLAPDPVQAKGLMKSGCTAIAYETVTDKFGGLPLLAPMSEVAGRLAIEAAGSALRRYAGGRGLLIGGVAGVPPARIVVIGGGVVGTNAARMAVGLGAEVSILDRSIARLRELDELFGGRVRTRFSTLDAVEEEVFTADAVIGAVLVPGASAPKLVSREMLKSMRRGAVLVDVAIDQGGCFETSRATTHAEPTFEVDGIIHYCVANMPGAVPLTASQALNNATLPFGLALAKKGFTAVLDDAHLRAGLNVHMGRLTNRAVADSLGLTFSP</sequence>
<dbReference type="GO" id="GO:0042853">
    <property type="term" value="P:L-alanine catabolic process"/>
    <property type="evidence" value="ECO:0007669"/>
    <property type="project" value="InterPro"/>
</dbReference>
<dbReference type="GO" id="GO:0005886">
    <property type="term" value="C:plasma membrane"/>
    <property type="evidence" value="ECO:0007669"/>
    <property type="project" value="TreeGrafter"/>
</dbReference>
<evidence type="ECO:0000256" key="1">
    <source>
        <dbReference type="ARBA" id="ARBA00005689"/>
    </source>
</evidence>
<evidence type="ECO:0000256" key="4">
    <source>
        <dbReference type="ARBA" id="ARBA00023027"/>
    </source>
</evidence>
<accession>A0A1M7UP96</accession>
<dbReference type="InterPro" id="IPR008143">
    <property type="entry name" value="Ala_DH/PNT_CS2"/>
</dbReference>
<dbReference type="Pfam" id="PF05222">
    <property type="entry name" value="AlaDh_PNT_N"/>
    <property type="match status" value="1"/>
</dbReference>
<gene>
    <name evidence="11" type="ORF">SAMN05444170_6035</name>
</gene>
<dbReference type="GO" id="GO:0000286">
    <property type="term" value="F:alanine dehydrogenase activity"/>
    <property type="evidence" value="ECO:0007669"/>
    <property type="project" value="UniProtKB-UniRule"/>
</dbReference>
<dbReference type="EC" id="1.4.1.1" evidence="2 5"/>
<evidence type="ECO:0000259" key="9">
    <source>
        <dbReference type="SMART" id="SM01002"/>
    </source>
</evidence>
<dbReference type="EMBL" id="LT670849">
    <property type="protein sequence ID" value="SHN84717.1"/>
    <property type="molecule type" value="Genomic_DNA"/>
</dbReference>
<dbReference type="FunFam" id="3.40.50.720:FF:000049">
    <property type="entry name" value="Alanine dehydrogenase"/>
    <property type="match status" value="1"/>
</dbReference>
<feature type="active site" description="Proton donor/acceptor" evidence="6">
    <location>
        <position position="96"/>
    </location>
</feature>
<feature type="binding site" evidence="8">
    <location>
        <position position="134"/>
    </location>
    <ligand>
        <name>NAD(+)</name>
        <dbReference type="ChEBI" id="CHEBI:57540"/>
    </ligand>
</feature>
<dbReference type="SUPFAM" id="SSF52283">
    <property type="entry name" value="Formate/glycerate dehydrogenase catalytic domain-like"/>
    <property type="match status" value="1"/>
</dbReference>
<dbReference type="Pfam" id="PF01262">
    <property type="entry name" value="AlaDh_PNT_C"/>
    <property type="match status" value="1"/>
</dbReference>
<dbReference type="AlphaFoldDB" id="A0A1M7UP96"/>
<dbReference type="NCBIfam" id="TIGR00518">
    <property type="entry name" value="alaDH"/>
    <property type="match status" value="1"/>
</dbReference>
<feature type="binding site" evidence="8">
    <location>
        <begin position="239"/>
        <end position="240"/>
    </location>
    <ligand>
        <name>NAD(+)</name>
        <dbReference type="ChEBI" id="CHEBI:57540"/>
    </ligand>
</feature>
<feature type="binding site" evidence="7">
    <location>
        <position position="75"/>
    </location>
    <ligand>
        <name>substrate</name>
    </ligand>
</feature>
<dbReference type="PROSITE" id="PS00837">
    <property type="entry name" value="ALADH_PNT_2"/>
    <property type="match status" value="1"/>
</dbReference>
<dbReference type="SMART" id="SM01002">
    <property type="entry name" value="AlaDh_PNT_C"/>
    <property type="match status" value="1"/>
</dbReference>
<keyword evidence="3 5" id="KW-0560">Oxidoreductase</keyword>
<feature type="binding site" evidence="7">
    <location>
        <position position="15"/>
    </location>
    <ligand>
        <name>substrate</name>
    </ligand>
</feature>
<evidence type="ECO:0000259" key="10">
    <source>
        <dbReference type="SMART" id="SM01003"/>
    </source>
</evidence>
<evidence type="ECO:0000256" key="5">
    <source>
        <dbReference type="PIRNR" id="PIRNR000183"/>
    </source>
</evidence>
<dbReference type="GO" id="GO:0000166">
    <property type="term" value="F:nucleotide binding"/>
    <property type="evidence" value="ECO:0007669"/>
    <property type="project" value="UniProtKB-KW"/>
</dbReference>
<comment type="catalytic activity">
    <reaction evidence="5">
        <text>L-alanine + NAD(+) + H2O = pyruvate + NH4(+) + NADH + H(+)</text>
        <dbReference type="Rhea" id="RHEA:18405"/>
        <dbReference type="ChEBI" id="CHEBI:15361"/>
        <dbReference type="ChEBI" id="CHEBI:15377"/>
        <dbReference type="ChEBI" id="CHEBI:15378"/>
        <dbReference type="ChEBI" id="CHEBI:28938"/>
        <dbReference type="ChEBI" id="CHEBI:57540"/>
        <dbReference type="ChEBI" id="CHEBI:57945"/>
        <dbReference type="ChEBI" id="CHEBI:57972"/>
        <dbReference type="EC" id="1.4.1.1"/>
    </reaction>
</comment>
<dbReference type="InterPro" id="IPR036291">
    <property type="entry name" value="NAD(P)-bd_dom_sf"/>
</dbReference>
<dbReference type="CDD" id="cd05305">
    <property type="entry name" value="L-AlaDH"/>
    <property type="match status" value="1"/>
</dbReference>
<dbReference type="PANTHER" id="PTHR42795:SF1">
    <property type="entry name" value="ALANINE DEHYDROGENASE"/>
    <property type="match status" value="1"/>
</dbReference>
<feature type="domain" description="Alanine dehydrogenase/pyridine nucleotide transhydrogenase N-terminal" evidence="10">
    <location>
        <begin position="4"/>
        <end position="137"/>
    </location>
</feature>
<reference evidence="12" key="1">
    <citation type="submission" date="2016-11" db="EMBL/GenBank/DDBJ databases">
        <authorList>
            <person name="Varghese N."/>
            <person name="Submissions S."/>
        </authorList>
    </citation>
    <scope>NUCLEOTIDE SEQUENCE [LARGE SCALE GENOMIC DNA]</scope>
    <source>
        <strain evidence="12">GAS401</strain>
    </source>
</reference>
<evidence type="ECO:0000256" key="2">
    <source>
        <dbReference type="ARBA" id="ARBA00012897"/>
    </source>
</evidence>
<dbReference type="Gene3D" id="3.40.50.720">
    <property type="entry name" value="NAD(P)-binding Rossmann-like Domain"/>
    <property type="match status" value="2"/>
</dbReference>
<dbReference type="SUPFAM" id="SSF51735">
    <property type="entry name" value="NAD(P)-binding Rossmann-fold domains"/>
    <property type="match status" value="1"/>
</dbReference>
<evidence type="ECO:0000256" key="3">
    <source>
        <dbReference type="ARBA" id="ARBA00023002"/>
    </source>
</evidence>
<keyword evidence="12" id="KW-1185">Reference proteome</keyword>
<dbReference type="InterPro" id="IPR007698">
    <property type="entry name" value="AlaDH/PNT_NAD(H)-bd"/>
</dbReference>
<dbReference type="Proteomes" id="UP000184096">
    <property type="component" value="Chromosome I"/>
</dbReference>
<dbReference type="PIRSF" id="PIRSF000183">
    <property type="entry name" value="Alanine_dh"/>
    <property type="match status" value="1"/>
</dbReference>
<keyword evidence="4 5" id="KW-0520">NAD</keyword>
<evidence type="ECO:0000256" key="6">
    <source>
        <dbReference type="PIRSR" id="PIRSR000183-1"/>
    </source>
</evidence>
<dbReference type="PANTHER" id="PTHR42795">
    <property type="entry name" value="ALANINE DEHYDROGENASE"/>
    <property type="match status" value="1"/>
</dbReference>
<feature type="active site" description="Proton donor/acceptor" evidence="6">
    <location>
        <position position="270"/>
    </location>
</feature>
<feature type="binding site" evidence="8">
    <location>
        <position position="203"/>
    </location>
    <ligand>
        <name>NAD(+)</name>
        <dbReference type="ChEBI" id="CHEBI:57540"/>
    </ligand>
</feature>
<comment type="similarity">
    <text evidence="1 5">Belongs to the AlaDH/PNT family.</text>
</comment>
<feature type="binding site" evidence="8">
    <location>
        <position position="220"/>
    </location>
    <ligand>
        <name>NAD(+)</name>
        <dbReference type="ChEBI" id="CHEBI:57540"/>
    </ligand>
</feature>
<evidence type="ECO:0000313" key="11">
    <source>
        <dbReference type="EMBL" id="SHN84717.1"/>
    </source>
</evidence>
<keyword evidence="8" id="KW-0547">Nucleotide-binding</keyword>
<feature type="binding site" evidence="8">
    <location>
        <position position="198"/>
    </location>
    <ligand>
        <name>NAD(+)</name>
        <dbReference type="ChEBI" id="CHEBI:57540"/>
    </ligand>
</feature>
<dbReference type="InterPro" id="IPR008141">
    <property type="entry name" value="Ala_DH"/>
</dbReference>
<evidence type="ECO:0000313" key="12">
    <source>
        <dbReference type="Proteomes" id="UP000184096"/>
    </source>
</evidence>
<organism evidence="11 12">
    <name type="scientific">Bradyrhizobium erythrophlei</name>
    <dbReference type="NCBI Taxonomy" id="1437360"/>
    <lineage>
        <taxon>Bacteria</taxon>
        <taxon>Pseudomonadati</taxon>
        <taxon>Pseudomonadota</taxon>
        <taxon>Alphaproteobacteria</taxon>
        <taxon>Hyphomicrobiales</taxon>
        <taxon>Nitrobacteraceae</taxon>
        <taxon>Bradyrhizobium</taxon>
    </lineage>
</organism>
<proteinExistence type="inferred from homology"/>
<evidence type="ECO:0000256" key="7">
    <source>
        <dbReference type="PIRSR" id="PIRSR000183-2"/>
    </source>
</evidence>
<dbReference type="SMART" id="SM01003">
    <property type="entry name" value="AlaDh_PNT_N"/>
    <property type="match status" value="1"/>
</dbReference>
<dbReference type="RefSeq" id="WP_072823491.1">
    <property type="nucleotide sequence ID" value="NZ_LT670849.1"/>
</dbReference>
<name>A0A1M7UP96_9BRAD</name>
<feature type="binding site" evidence="8">
    <location>
        <begin position="267"/>
        <end position="270"/>
    </location>
    <ligand>
        <name>NAD(+)</name>
        <dbReference type="ChEBI" id="CHEBI:57540"/>
    </ligand>
</feature>
<dbReference type="InterPro" id="IPR007886">
    <property type="entry name" value="AlaDH/PNT_N"/>
</dbReference>
<evidence type="ECO:0000256" key="8">
    <source>
        <dbReference type="PIRSR" id="PIRSR000183-3"/>
    </source>
</evidence>
<dbReference type="OrthoDB" id="9804592at2"/>
<protein>
    <recommendedName>
        <fullName evidence="2 5">Alanine dehydrogenase</fullName>
        <ecNumber evidence="2 5">1.4.1.1</ecNumber>
    </recommendedName>
</protein>
<feature type="binding site" evidence="8">
    <location>
        <begin position="298"/>
        <end position="301"/>
    </location>
    <ligand>
        <name>NAD(+)</name>
        <dbReference type="ChEBI" id="CHEBI:57540"/>
    </ligand>
</feature>